<dbReference type="Gene3D" id="3.40.640.10">
    <property type="entry name" value="Type I PLP-dependent aspartate aminotransferase-like (Major domain)"/>
    <property type="match status" value="1"/>
</dbReference>
<comment type="function">
    <text evidence="2">Decarboxylates L-threonine-O-3-phosphate to yield (R)-1-amino-2-propanol O-2-phosphate, the precursor for the linkage between the nucleotide loop and the corrin ring in cobalamin.</text>
</comment>
<evidence type="ECO:0000256" key="4">
    <source>
        <dbReference type="ARBA" id="ARBA00012285"/>
    </source>
</evidence>
<feature type="domain" description="Aminotransferase class I/classII large" evidence="10">
    <location>
        <begin position="21"/>
        <end position="340"/>
    </location>
</feature>
<dbReference type="InterPro" id="IPR004839">
    <property type="entry name" value="Aminotransferase_I/II_large"/>
</dbReference>
<dbReference type="RefSeq" id="WP_227163173.1">
    <property type="nucleotide sequence ID" value="NZ_JAJCIO010000010.1"/>
</dbReference>
<evidence type="ECO:0000256" key="6">
    <source>
        <dbReference type="ARBA" id="ARBA00022898"/>
    </source>
</evidence>
<dbReference type="Proteomes" id="UP001206692">
    <property type="component" value="Unassembled WGS sequence"/>
</dbReference>
<name>A0ABT1SU02_9FIRM</name>
<dbReference type="GO" id="GO:0048472">
    <property type="term" value="F:threonine-phosphate decarboxylase activity"/>
    <property type="evidence" value="ECO:0007669"/>
    <property type="project" value="UniProtKB-EC"/>
</dbReference>
<evidence type="ECO:0000256" key="5">
    <source>
        <dbReference type="ARBA" id="ARBA00022573"/>
    </source>
</evidence>
<evidence type="ECO:0000256" key="8">
    <source>
        <dbReference type="ARBA" id="ARBA00029996"/>
    </source>
</evidence>
<dbReference type="PROSITE" id="PS00105">
    <property type="entry name" value="AA_TRANSFER_CLASS_1"/>
    <property type="match status" value="1"/>
</dbReference>
<accession>A0ABT1SU02</accession>
<dbReference type="Gene3D" id="3.90.1150.10">
    <property type="entry name" value="Aspartate Aminotransferase, domain 1"/>
    <property type="match status" value="1"/>
</dbReference>
<dbReference type="InterPro" id="IPR004838">
    <property type="entry name" value="NHTrfase_class1_PyrdxlP-BS"/>
</dbReference>
<keyword evidence="7 11" id="KW-0456">Lyase</keyword>
<dbReference type="Pfam" id="PF00155">
    <property type="entry name" value="Aminotran_1_2"/>
    <property type="match status" value="1"/>
</dbReference>
<keyword evidence="12" id="KW-1185">Reference proteome</keyword>
<comment type="pathway">
    <text evidence="3">Cofactor biosynthesis; adenosylcobalamin biosynthesis.</text>
</comment>
<gene>
    <name evidence="11" type="primary">cobD</name>
    <name evidence="11" type="ORF">NE675_06870</name>
</gene>
<evidence type="ECO:0000259" key="10">
    <source>
        <dbReference type="Pfam" id="PF00155"/>
    </source>
</evidence>
<dbReference type="NCBIfam" id="TIGR01140">
    <property type="entry name" value="L_thr_O3P_dcar"/>
    <property type="match status" value="1"/>
</dbReference>
<dbReference type="SUPFAM" id="SSF53383">
    <property type="entry name" value="PLP-dependent transferases"/>
    <property type="match status" value="1"/>
</dbReference>
<dbReference type="PANTHER" id="PTHR42885">
    <property type="entry name" value="HISTIDINOL-PHOSPHATE AMINOTRANSFERASE-RELATED"/>
    <property type="match status" value="1"/>
</dbReference>
<comment type="cofactor">
    <cofactor evidence="1">
        <name>pyridoxal 5'-phosphate</name>
        <dbReference type="ChEBI" id="CHEBI:597326"/>
    </cofactor>
</comment>
<evidence type="ECO:0000256" key="3">
    <source>
        <dbReference type="ARBA" id="ARBA00004953"/>
    </source>
</evidence>
<dbReference type="InterPro" id="IPR015421">
    <property type="entry name" value="PyrdxlP-dep_Trfase_major"/>
</dbReference>
<dbReference type="PANTHER" id="PTHR42885:SF1">
    <property type="entry name" value="THREONINE-PHOSPHATE DECARBOXYLASE"/>
    <property type="match status" value="1"/>
</dbReference>
<sequence length="388" mass="43121">MIKRFEHGGNIYEAPPPGKVWLDFSANINPLGLSPAVKEAMTAHIGDVVHYPDPKGTALREALGKAYGVNPDALILGNGAAELFYLYMHTFRPRRVLIPVPSFSEYERAARAGGAAVDYCHLQAKENFAYPWDTLRRACGRVDCIVIGNPNNPTGTLALADELEALAALAARKGTDIIVDESFLDFLPSEEAYSVRRLAQNMDSLFVIRSLTKFYALPGLRLGFGVTTPFRRGLMEGHKDVWNVNVLAQYAGVAALGDGEYQDASRRLVAAEGIHLYEALQNMAGLEVFRPCVNFLLWRLVEEHLAEPLIAALRGEGILVRSCANYVGLSPSYIRTAVRSPLDNKSFIQILQEKLTNLRKLQKILNGRHLSIRIRLKLMSFCDFFLFL</sequence>
<evidence type="ECO:0000313" key="11">
    <source>
        <dbReference type="EMBL" id="MCQ5342755.1"/>
    </source>
</evidence>
<dbReference type="InterPro" id="IPR015422">
    <property type="entry name" value="PyrdxlP-dep_Trfase_small"/>
</dbReference>
<reference evidence="11 12" key="1">
    <citation type="submission" date="2022-06" db="EMBL/GenBank/DDBJ databases">
        <title>Isolation of gut microbiota from human fecal samples.</title>
        <authorList>
            <person name="Pamer E.G."/>
            <person name="Barat B."/>
            <person name="Waligurski E."/>
            <person name="Medina S."/>
            <person name="Paddock L."/>
            <person name="Mostad J."/>
        </authorList>
    </citation>
    <scope>NUCLEOTIDE SEQUENCE [LARGE SCALE GENOMIC DNA]</scope>
    <source>
        <strain evidence="11 12">DFI.1.1</strain>
    </source>
</reference>
<protein>
    <recommendedName>
        <fullName evidence="4">threonine-phosphate decarboxylase</fullName>
        <ecNumber evidence="4">4.1.1.81</ecNumber>
    </recommendedName>
    <alternativeName>
        <fullName evidence="8">L-threonine-O-3-phosphate decarboxylase</fullName>
    </alternativeName>
</protein>
<comment type="catalytic activity">
    <reaction evidence="9">
        <text>O-phospho-L-threonine + H(+) = (R)-1-aminopropan-2-yl phosphate + CO2</text>
        <dbReference type="Rhea" id="RHEA:11492"/>
        <dbReference type="ChEBI" id="CHEBI:15378"/>
        <dbReference type="ChEBI" id="CHEBI:16526"/>
        <dbReference type="ChEBI" id="CHEBI:58563"/>
        <dbReference type="ChEBI" id="CHEBI:58675"/>
        <dbReference type="EC" id="4.1.1.81"/>
    </reaction>
</comment>
<keyword evidence="6" id="KW-0663">Pyridoxal phosphate</keyword>
<evidence type="ECO:0000256" key="7">
    <source>
        <dbReference type="ARBA" id="ARBA00023239"/>
    </source>
</evidence>
<evidence type="ECO:0000256" key="2">
    <source>
        <dbReference type="ARBA" id="ARBA00003444"/>
    </source>
</evidence>
<proteinExistence type="predicted"/>
<dbReference type="CDD" id="cd00609">
    <property type="entry name" value="AAT_like"/>
    <property type="match status" value="1"/>
</dbReference>
<organism evidence="11 12">
    <name type="scientific">Megasphaera massiliensis</name>
    <dbReference type="NCBI Taxonomy" id="1232428"/>
    <lineage>
        <taxon>Bacteria</taxon>
        <taxon>Bacillati</taxon>
        <taxon>Bacillota</taxon>
        <taxon>Negativicutes</taxon>
        <taxon>Veillonellales</taxon>
        <taxon>Veillonellaceae</taxon>
        <taxon>Megasphaera</taxon>
    </lineage>
</organism>
<evidence type="ECO:0000256" key="1">
    <source>
        <dbReference type="ARBA" id="ARBA00001933"/>
    </source>
</evidence>
<comment type="caution">
    <text evidence="11">The sequence shown here is derived from an EMBL/GenBank/DDBJ whole genome shotgun (WGS) entry which is preliminary data.</text>
</comment>
<dbReference type="EMBL" id="JANGEW010000011">
    <property type="protein sequence ID" value="MCQ5342755.1"/>
    <property type="molecule type" value="Genomic_DNA"/>
</dbReference>
<dbReference type="EC" id="4.1.1.81" evidence="4"/>
<dbReference type="InterPro" id="IPR015424">
    <property type="entry name" value="PyrdxlP-dep_Trfase"/>
</dbReference>
<keyword evidence="5" id="KW-0169">Cobalamin biosynthesis</keyword>
<evidence type="ECO:0000313" key="12">
    <source>
        <dbReference type="Proteomes" id="UP001206692"/>
    </source>
</evidence>
<dbReference type="InterPro" id="IPR005860">
    <property type="entry name" value="CobD"/>
</dbReference>
<evidence type="ECO:0000256" key="9">
    <source>
        <dbReference type="ARBA" id="ARBA00048531"/>
    </source>
</evidence>